<protein>
    <recommendedName>
        <fullName evidence="2">Thioesterase domain-containing protein</fullName>
    </recommendedName>
</protein>
<dbReference type="Proteomes" id="UP000650477">
    <property type="component" value="Unassembled WGS sequence"/>
</dbReference>
<name>A0A8I0U6E3_MORMO</name>
<comment type="caution">
    <text evidence="3">The sequence shown here is derived from an EMBL/GenBank/DDBJ whole genome shotgun (WGS) entry which is preliminary data.</text>
</comment>
<dbReference type="AlphaFoldDB" id="A0A8I0U6E3"/>
<evidence type="ECO:0000313" key="4">
    <source>
        <dbReference type="Proteomes" id="UP000650477"/>
    </source>
</evidence>
<dbReference type="PANTHER" id="PTHR11487">
    <property type="entry name" value="THIOESTERASE"/>
    <property type="match status" value="1"/>
</dbReference>
<dbReference type="PANTHER" id="PTHR11487:SF0">
    <property type="entry name" value="S-ACYL FATTY ACID SYNTHASE THIOESTERASE, MEDIUM CHAIN"/>
    <property type="match status" value="1"/>
</dbReference>
<evidence type="ECO:0000256" key="1">
    <source>
        <dbReference type="ARBA" id="ARBA00007169"/>
    </source>
</evidence>
<dbReference type="Pfam" id="PF00975">
    <property type="entry name" value="Thioesterase"/>
    <property type="match status" value="1"/>
</dbReference>
<accession>A0A8I0U6E3</accession>
<dbReference type="InterPro" id="IPR012223">
    <property type="entry name" value="TEII"/>
</dbReference>
<feature type="domain" description="Thioesterase" evidence="2">
    <location>
        <begin position="43"/>
        <end position="268"/>
    </location>
</feature>
<dbReference type="InterPro" id="IPR001031">
    <property type="entry name" value="Thioesterase"/>
</dbReference>
<gene>
    <name evidence="3" type="ORF">CYG68_11175</name>
</gene>
<evidence type="ECO:0000313" key="3">
    <source>
        <dbReference type="EMBL" id="MBE8612969.1"/>
    </source>
</evidence>
<sequence length="280" mass="31459">MTNSQCPCGLRYGEYKCDERKIMIDNVVFPYDARSKIGADIELYCLPSAGGNAAMYNTWNELVPDWLNVCPVEYPGHGSRLKEPLTNNPHMLISEITEAIINRGKSKIALFGHSVGSILALQVVKQLQLRNHAGAIQLIVLSGRPETSMLLNRPRNYHLLPREEFLKVVAVYGGIPEELVDNQAVLDFFLPILRNDFQLNDRLMDTVPISTTSPLMAMFGEDDTEIVSPEAVEKWSGYTTRWLGSYIFPGGHFYLNDKATRHALLEKIVDASQMVMTGNR</sequence>
<dbReference type="Gene3D" id="3.40.50.1820">
    <property type="entry name" value="alpha/beta hydrolase"/>
    <property type="match status" value="1"/>
</dbReference>
<proteinExistence type="inferred from homology"/>
<reference evidence="3" key="1">
    <citation type="submission" date="2017-12" db="EMBL/GenBank/DDBJ databases">
        <title>Genome sequencing and analysis.</title>
        <authorList>
            <person name="Huang Y.-T."/>
        </authorList>
    </citation>
    <scope>NUCLEOTIDE SEQUENCE</scope>
    <source>
        <strain evidence="3">VGH116</strain>
    </source>
</reference>
<dbReference type="GO" id="GO:0008610">
    <property type="term" value="P:lipid biosynthetic process"/>
    <property type="evidence" value="ECO:0007669"/>
    <property type="project" value="TreeGrafter"/>
</dbReference>
<evidence type="ECO:0000259" key="2">
    <source>
        <dbReference type="Pfam" id="PF00975"/>
    </source>
</evidence>
<comment type="similarity">
    <text evidence="1">Belongs to the thioesterase family.</text>
</comment>
<dbReference type="SUPFAM" id="SSF53474">
    <property type="entry name" value="alpha/beta-Hydrolases"/>
    <property type="match status" value="1"/>
</dbReference>
<organism evidence="3 4">
    <name type="scientific">Morganella morganii</name>
    <name type="common">Proteus morganii</name>
    <dbReference type="NCBI Taxonomy" id="582"/>
    <lineage>
        <taxon>Bacteria</taxon>
        <taxon>Pseudomonadati</taxon>
        <taxon>Pseudomonadota</taxon>
        <taxon>Gammaproteobacteria</taxon>
        <taxon>Enterobacterales</taxon>
        <taxon>Morganellaceae</taxon>
        <taxon>Morganella</taxon>
    </lineage>
</organism>
<dbReference type="EMBL" id="PKLF01000009">
    <property type="protein sequence ID" value="MBE8612969.1"/>
    <property type="molecule type" value="Genomic_DNA"/>
</dbReference>
<dbReference type="InterPro" id="IPR029058">
    <property type="entry name" value="AB_hydrolase_fold"/>
</dbReference>